<evidence type="ECO:0000313" key="3">
    <source>
        <dbReference type="Proteomes" id="UP000265520"/>
    </source>
</evidence>
<evidence type="ECO:0000313" key="2">
    <source>
        <dbReference type="EMBL" id="MCH79915.1"/>
    </source>
</evidence>
<dbReference type="EMBL" id="LXQA010000498">
    <property type="protein sequence ID" value="MCH79915.1"/>
    <property type="molecule type" value="Genomic_DNA"/>
</dbReference>
<keyword evidence="1" id="KW-0175">Coiled coil</keyword>
<reference evidence="2 3" key="1">
    <citation type="journal article" date="2018" name="Front. Plant Sci.">
        <title>Red Clover (Trifolium pratense) and Zigzag Clover (T. medium) - A Picture of Genomic Similarities and Differences.</title>
        <authorList>
            <person name="Dluhosova J."/>
            <person name="Istvanek J."/>
            <person name="Nedelnik J."/>
            <person name="Repkova J."/>
        </authorList>
    </citation>
    <scope>NUCLEOTIDE SEQUENCE [LARGE SCALE GENOMIC DNA]</scope>
    <source>
        <strain evidence="3">cv. 10/8</strain>
        <tissue evidence="2">Leaf</tissue>
    </source>
</reference>
<keyword evidence="3" id="KW-1185">Reference proteome</keyword>
<feature type="coiled-coil region" evidence="1">
    <location>
        <begin position="563"/>
        <end position="590"/>
    </location>
</feature>
<name>A0A392LYD8_9FABA</name>
<comment type="caution">
    <text evidence="2">The sequence shown here is derived from an EMBL/GenBank/DDBJ whole genome shotgun (WGS) entry which is preliminary data.</text>
</comment>
<protein>
    <submittedName>
        <fullName evidence="2">Uncharacterized protein</fullName>
    </submittedName>
</protein>
<gene>
    <name evidence="2" type="ORF">A2U01_0000676</name>
</gene>
<organism evidence="2 3">
    <name type="scientific">Trifolium medium</name>
    <dbReference type="NCBI Taxonomy" id="97028"/>
    <lineage>
        <taxon>Eukaryota</taxon>
        <taxon>Viridiplantae</taxon>
        <taxon>Streptophyta</taxon>
        <taxon>Embryophyta</taxon>
        <taxon>Tracheophyta</taxon>
        <taxon>Spermatophyta</taxon>
        <taxon>Magnoliopsida</taxon>
        <taxon>eudicotyledons</taxon>
        <taxon>Gunneridae</taxon>
        <taxon>Pentapetalae</taxon>
        <taxon>rosids</taxon>
        <taxon>fabids</taxon>
        <taxon>Fabales</taxon>
        <taxon>Fabaceae</taxon>
        <taxon>Papilionoideae</taxon>
        <taxon>50 kb inversion clade</taxon>
        <taxon>NPAAA clade</taxon>
        <taxon>Hologalegina</taxon>
        <taxon>IRL clade</taxon>
        <taxon>Trifolieae</taxon>
        <taxon>Trifolium</taxon>
    </lineage>
</organism>
<sequence length="681" mass="77173">AFKIDLSQQRRLLNCDVSASGRVLLMVVSLTIPAVECEGERYCYSGKAERKFSFVPFRVSESGSFDNGIWCGCSFDIVGVFILRDSQVVTVVNLTDALASFFCPCSLKFWGVYLPKVSFLSPKMDDFPDPSPRLNPPSTPISDEVSEAVLPGADHAVSDRPLTCVVPMDEVVIESLRVSLPFTKFEVSVLNFLMVAPSQIHPSGWAFFKAYQFWFAYAHRRLSLRLFFTLFHVTRSKEGGCFGLISFNQPDRLFEDFTDIPDDFLHRFYWVSPVGRDHNRQCTLAPTDDHGWLLNFADVCSRKFRHYWSWRHFTLPVLDCVNEGNLTNDAAASERALRNYVNSLEDVVVPDPRDPSGKKRVFRKRYNDTELILSEPSSKGRDVIFRKYLVVSERRVPSVIAFKTPLGEKRKAPAVVAGKGKTVFVGDDAFPTCKKIVKRTGEGSSTVYPRSSPLVEVLPLVKQSSCGDVHARACVYPSRPLGGSRTGVDVLTERLKETSFREEKAVEGLRELEHQVLVLSKKLKGYEDSELGSLRKENVDLKSHIHFLESELQAFRRFRYSVFKDANEKAARLEKEKDDLSLSHNELIRRSLGLVPAVFYNAVSQVELYLGKPLPRDRFSYRHYVKDEKLVPQLCVIFLAFPRSEILGNASNQGGFPYLPPRSSLGLRRMSWQLNLRSRGG</sequence>
<feature type="non-terminal residue" evidence="2">
    <location>
        <position position="1"/>
    </location>
</feature>
<dbReference type="AlphaFoldDB" id="A0A392LYD8"/>
<accession>A0A392LYD8</accession>
<dbReference type="Proteomes" id="UP000265520">
    <property type="component" value="Unassembled WGS sequence"/>
</dbReference>
<evidence type="ECO:0000256" key="1">
    <source>
        <dbReference type="SAM" id="Coils"/>
    </source>
</evidence>
<proteinExistence type="predicted"/>